<evidence type="ECO:0000256" key="1">
    <source>
        <dbReference type="SAM" id="Phobius"/>
    </source>
</evidence>
<feature type="transmembrane region" description="Helical" evidence="1">
    <location>
        <begin position="6"/>
        <end position="28"/>
    </location>
</feature>
<dbReference type="Proteomes" id="UP000823882">
    <property type="component" value="Unassembled WGS sequence"/>
</dbReference>
<protein>
    <recommendedName>
        <fullName evidence="2">RND related barrel-sandwich hybrid domain-containing protein</fullName>
    </recommendedName>
</protein>
<proteinExistence type="predicted"/>
<gene>
    <name evidence="3" type="ORF">H9701_03340</name>
</gene>
<feature type="domain" description="RND related barrel-sandwich hybrid" evidence="2">
    <location>
        <begin position="63"/>
        <end position="239"/>
    </location>
</feature>
<reference evidence="3" key="2">
    <citation type="submission" date="2021-04" db="EMBL/GenBank/DDBJ databases">
        <authorList>
            <person name="Gilroy R."/>
        </authorList>
    </citation>
    <scope>NUCLEOTIDE SEQUENCE</scope>
    <source>
        <strain evidence="3">CHK186-1790</strain>
    </source>
</reference>
<dbReference type="AlphaFoldDB" id="A0A9D2SYK8"/>
<comment type="caution">
    <text evidence="3">The sequence shown here is derived from an EMBL/GenBank/DDBJ whole genome shotgun (WGS) entry which is preliminary data.</text>
</comment>
<accession>A0A9D2SYK8</accession>
<keyword evidence="1" id="KW-0472">Membrane</keyword>
<organism evidence="3 4">
    <name type="scientific">Candidatus Intestinimonas pullistercoris</name>
    <dbReference type="NCBI Taxonomy" id="2838623"/>
    <lineage>
        <taxon>Bacteria</taxon>
        <taxon>Bacillati</taxon>
        <taxon>Bacillota</taxon>
        <taxon>Clostridia</taxon>
        <taxon>Eubacteriales</taxon>
        <taxon>Intestinimonas</taxon>
    </lineage>
</organism>
<dbReference type="Pfam" id="PF26018">
    <property type="entry name" value="BSH_RND_rel"/>
    <property type="match status" value="1"/>
</dbReference>
<evidence type="ECO:0000259" key="2">
    <source>
        <dbReference type="Pfam" id="PF26018"/>
    </source>
</evidence>
<evidence type="ECO:0000313" key="4">
    <source>
        <dbReference type="Proteomes" id="UP000823882"/>
    </source>
</evidence>
<dbReference type="EMBL" id="DWWJ01000065">
    <property type="protein sequence ID" value="HJC40573.1"/>
    <property type="molecule type" value="Genomic_DNA"/>
</dbReference>
<name>A0A9D2SYK8_9FIRM</name>
<keyword evidence="1" id="KW-1133">Transmembrane helix</keyword>
<sequence length="429" mass="46688">MKQGTLITRIVMILLFIMVCVYMAAYAWRSLDQREYTVPTYSHTVDDAAEVTGILVRQEVVISGGGGAAIVDLVPDQGERVAAGQVVAYLYQDEEALSRRQEVRQLQLEREQLLYSLQQESTGTDAARLDQNIVDAMMGLKTSAAYGDLTGLEDQVLTFKSLVIRQDWSTTGGAQDISAMVESLDAQIQALQSAAALDTTSIRVSQSGVFSGETDGYESLLTPESLETMTASQLTSLMAQDPSAPTGTVGKLITSSTWYFAAVVSQETAERLTQGRTVPVRFSRDWSGELDMTVEQVGEPENGQCLVVLSSSRNLAETSLLRKQTVELVFDSVTGIRVPKKAVRTELQTTTDPETEEEVTTSVTGVYVLTGAQAEFKPVEILVDDGDYYLVQASLPQVASDNQIKRAFRAGDQVIISVDELYDGKVISG</sequence>
<reference evidence="3" key="1">
    <citation type="journal article" date="2021" name="PeerJ">
        <title>Extensive microbial diversity within the chicken gut microbiome revealed by metagenomics and culture.</title>
        <authorList>
            <person name="Gilroy R."/>
            <person name="Ravi A."/>
            <person name="Getino M."/>
            <person name="Pursley I."/>
            <person name="Horton D.L."/>
            <person name="Alikhan N.F."/>
            <person name="Baker D."/>
            <person name="Gharbi K."/>
            <person name="Hall N."/>
            <person name="Watson M."/>
            <person name="Adriaenssens E.M."/>
            <person name="Foster-Nyarko E."/>
            <person name="Jarju S."/>
            <person name="Secka A."/>
            <person name="Antonio M."/>
            <person name="Oren A."/>
            <person name="Chaudhuri R.R."/>
            <person name="La Ragione R."/>
            <person name="Hildebrand F."/>
            <person name="Pallen M.J."/>
        </authorList>
    </citation>
    <scope>NUCLEOTIDE SEQUENCE</scope>
    <source>
        <strain evidence="3">CHK186-1790</strain>
    </source>
</reference>
<dbReference type="InterPro" id="IPR058709">
    <property type="entry name" value="BSH_RND-rel"/>
</dbReference>
<evidence type="ECO:0000313" key="3">
    <source>
        <dbReference type="EMBL" id="HJC40573.1"/>
    </source>
</evidence>
<keyword evidence="1" id="KW-0812">Transmembrane</keyword>